<reference evidence="1" key="5">
    <citation type="journal article" date="2021" name="G3 (Bethesda)">
        <title>Aegilops tauschii genome assembly Aet v5.0 features greater sequence contiguity and improved annotation.</title>
        <authorList>
            <person name="Wang L."/>
            <person name="Zhu T."/>
            <person name="Rodriguez J.C."/>
            <person name="Deal K.R."/>
            <person name="Dubcovsky J."/>
            <person name="McGuire P.E."/>
            <person name="Lux T."/>
            <person name="Spannagl M."/>
            <person name="Mayer K.F.X."/>
            <person name="Baldrich P."/>
            <person name="Meyers B.C."/>
            <person name="Huo N."/>
            <person name="Gu Y.Q."/>
            <person name="Zhou H."/>
            <person name="Devos K.M."/>
            <person name="Bennetzen J.L."/>
            <person name="Unver T."/>
            <person name="Budak H."/>
            <person name="Gulick P.J."/>
            <person name="Galiba G."/>
            <person name="Kalapos B."/>
            <person name="Nelson D.R."/>
            <person name="Li P."/>
            <person name="You F.M."/>
            <person name="Luo M.C."/>
            <person name="Dvorak J."/>
        </authorList>
    </citation>
    <scope>NUCLEOTIDE SEQUENCE [LARGE SCALE GENOMIC DNA]</scope>
    <source>
        <strain evidence="1">cv. AL8/78</strain>
    </source>
</reference>
<reference evidence="1" key="4">
    <citation type="submission" date="2019-03" db="UniProtKB">
        <authorList>
            <consortium name="EnsemblPlants"/>
        </authorList>
    </citation>
    <scope>IDENTIFICATION</scope>
</reference>
<dbReference type="AlphaFoldDB" id="A0A453C7Y1"/>
<reference evidence="1" key="3">
    <citation type="journal article" date="2017" name="Nature">
        <title>Genome sequence of the progenitor of the wheat D genome Aegilops tauschii.</title>
        <authorList>
            <person name="Luo M.C."/>
            <person name="Gu Y.Q."/>
            <person name="Puiu D."/>
            <person name="Wang H."/>
            <person name="Twardziok S.O."/>
            <person name="Deal K.R."/>
            <person name="Huo N."/>
            <person name="Zhu T."/>
            <person name="Wang L."/>
            <person name="Wang Y."/>
            <person name="McGuire P.E."/>
            <person name="Liu S."/>
            <person name="Long H."/>
            <person name="Ramasamy R.K."/>
            <person name="Rodriguez J.C."/>
            <person name="Van S.L."/>
            <person name="Yuan L."/>
            <person name="Wang Z."/>
            <person name="Xia Z."/>
            <person name="Xiao L."/>
            <person name="Anderson O.D."/>
            <person name="Ouyang S."/>
            <person name="Liang Y."/>
            <person name="Zimin A.V."/>
            <person name="Pertea G."/>
            <person name="Qi P."/>
            <person name="Bennetzen J.L."/>
            <person name="Dai X."/>
            <person name="Dawson M.W."/>
            <person name="Muller H.G."/>
            <person name="Kugler K."/>
            <person name="Rivarola-Duarte L."/>
            <person name="Spannagl M."/>
            <person name="Mayer K.F.X."/>
            <person name="Lu F.H."/>
            <person name="Bevan M.W."/>
            <person name="Leroy P."/>
            <person name="Li P."/>
            <person name="You F.M."/>
            <person name="Sun Q."/>
            <person name="Liu Z."/>
            <person name="Lyons E."/>
            <person name="Wicker T."/>
            <person name="Salzberg S.L."/>
            <person name="Devos K.M."/>
            <person name="Dvorak J."/>
        </authorList>
    </citation>
    <scope>NUCLEOTIDE SEQUENCE [LARGE SCALE GENOMIC DNA]</scope>
    <source>
        <strain evidence="1">cv. AL8/78</strain>
    </source>
</reference>
<name>A0A453C7Y1_AEGTS</name>
<organism evidence="1 2">
    <name type="scientific">Aegilops tauschii subsp. strangulata</name>
    <name type="common">Goatgrass</name>
    <dbReference type="NCBI Taxonomy" id="200361"/>
    <lineage>
        <taxon>Eukaryota</taxon>
        <taxon>Viridiplantae</taxon>
        <taxon>Streptophyta</taxon>
        <taxon>Embryophyta</taxon>
        <taxon>Tracheophyta</taxon>
        <taxon>Spermatophyta</taxon>
        <taxon>Magnoliopsida</taxon>
        <taxon>Liliopsida</taxon>
        <taxon>Poales</taxon>
        <taxon>Poaceae</taxon>
        <taxon>BOP clade</taxon>
        <taxon>Pooideae</taxon>
        <taxon>Triticodae</taxon>
        <taxon>Triticeae</taxon>
        <taxon>Triticinae</taxon>
        <taxon>Aegilops</taxon>
    </lineage>
</organism>
<evidence type="ECO:0000313" key="2">
    <source>
        <dbReference type="Proteomes" id="UP000015105"/>
    </source>
</evidence>
<sequence>MCEIALEAGLNGGLLRTRDKMRDYDRIYRINSFLDMMNGFTVLKRTEKAHLIPQMHQRTPAYGMPILEPGFIPLNQQYPRITGEQGWMDGY</sequence>
<accession>A0A453C7Y1</accession>
<dbReference type="Gramene" id="AET2Gv20767100.1">
    <property type="protein sequence ID" value="AET2Gv20767100.1"/>
    <property type="gene ID" value="AET2Gv20767100"/>
</dbReference>
<evidence type="ECO:0000313" key="1">
    <source>
        <dbReference type="EnsemblPlants" id="AET2Gv20767100.1"/>
    </source>
</evidence>
<dbReference type="Proteomes" id="UP000015105">
    <property type="component" value="Chromosome 2D"/>
</dbReference>
<reference evidence="2" key="2">
    <citation type="journal article" date="2017" name="Nat. Plants">
        <title>The Aegilops tauschii genome reveals multiple impacts of transposons.</title>
        <authorList>
            <person name="Zhao G."/>
            <person name="Zou C."/>
            <person name="Li K."/>
            <person name="Wang K."/>
            <person name="Li T."/>
            <person name="Gao L."/>
            <person name="Zhang X."/>
            <person name="Wang H."/>
            <person name="Yang Z."/>
            <person name="Liu X."/>
            <person name="Jiang W."/>
            <person name="Mao L."/>
            <person name="Kong X."/>
            <person name="Jiao Y."/>
            <person name="Jia J."/>
        </authorList>
    </citation>
    <scope>NUCLEOTIDE SEQUENCE [LARGE SCALE GENOMIC DNA]</scope>
    <source>
        <strain evidence="2">cv. AL8/78</strain>
    </source>
</reference>
<keyword evidence="2" id="KW-1185">Reference proteome</keyword>
<dbReference type="EnsemblPlants" id="AET2Gv20767100.1">
    <property type="protein sequence ID" value="AET2Gv20767100.1"/>
    <property type="gene ID" value="AET2Gv20767100"/>
</dbReference>
<proteinExistence type="predicted"/>
<reference evidence="2" key="1">
    <citation type="journal article" date="2014" name="Science">
        <title>Ancient hybridizations among the ancestral genomes of bread wheat.</title>
        <authorList>
            <consortium name="International Wheat Genome Sequencing Consortium,"/>
            <person name="Marcussen T."/>
            <person name="Sandve S.R."/>
            <person name="Heier L."/>
            <person name="Spannagl M."/>
            <person name="Pfeifer M."/>
            <person name="Jakobsen K.S."/>
            <person name="Wulff B.B."/>
            <person name="Steuernagel B."/>
            <person name="Mayer K.F."/>
            <person name="Olsen O.A."/>
        </authorList>
    </citation>
    <scope>NUCLEOTIDE SEQUENCE [LARGE SCALE GENOMIC DNA]</scope>
    <source>
        <strain evidence="2">cv. AL8/78</strain>
    </source>
</reference>
<protein>
    <submittedName>
        <fullName evidence="1">Uncharacterized protein</fullName>
    </submittedName>
</protein>